<dbReference type="PANTHER" id="PTHR47074:SF11">
    <property type="entry name" value="REVERSE TRANSCRIPTASE-LIKE PROTEIN"/>
    <property type="match status" value="1"/>
</dbReference>
<dbReference type="AlphaFoldDB" id="A0AAV2FA58"/>
<dbReference type="PANTHER" id="PTHR47074">
    <property type="entry name" value="BNAC02G40300D PROTEIN"/>
    <property type="match status" value="1"/>
</dbReference>
<accession>A0AAV2FA58</accession>
<dbReference type="Proteomes" id="UP001497516">
    <property type="component" value="Chromosome 6"/>
</dbReference>
<feature type="domain" description="RNase H type-1" evidence="1">
    <location>
        <begin position="2"/>
        <end position="107"/>
    </location>
</feature>
<evidence type="ECO:0000259" key="1">
    <source>
        <dbReference type="Pfam" id="PF13456"/>
    </source>
</evidence>
<evidence type="ECO:0000313" key="2">
    <source>
        <dbReference type="EMBL" id="CAL1395136.1"/>
    </source>
</evidence>
<dbReference type="InterPro" id="IPR002156">
    <property type="entry name" value="RNaseH_domain"/>
</dbReference>
<keyword evidence="3" id="KW-1185">Reference proteome</keyword>
<evidence type="ECO:0000313" key="3">
    <source>
        <dbReference type="Proteomes" id="UP001497516"/>
    </source>
</evidence>
<dbReference type="InterPro" id="IPR052929">
    <property type="entry name" value="RNase_H-like_EbsB-rel"/>
</dbReference>
<gene>
    <name evidence="2" type="ORF">LTRI10_LOCUS35590</name>
</gene>
<organism evidence="2 3">
    <name type="scientific">Linum trigynum</name>
    <dbReference type="NCBI Taxonomy" id="586398"/>
    <lineage>
        <taxon>Eukaryota</taxon>
        <taxon>Viridiplantae</taxon>
        <taxon>Streptophyta</taxon>
        <taxon>Embryophyta</taxon>
        <taxon>Tracheophyta</taxon>
        <taxon>Spermatophyta</taxon>
        <taxon>Magnoliopsida</taxon>
        <taxon>eudicotyledons</taxon>
        <taxon>Gunneridae</taxon>
        <taxon>Pentapetalae</taxon>
        <taxon>rosids</taxon>
        <taxon>fabids</taxon>
        <taxon>Malpighiales</taxon>
        <taxon>Linaceae</taxon>
        <taxon>Linum</taxon>
    </lineage>
</organism>
<dbReference type="EMBL" id="OZ034819">
    <property type="protein sequence ID" value="CAL1395136.1"/>
    <property type="molecule type" value="Genomic_DNA"/>
</dbReference>
<dbReference type="GO" id="GO:0003676">
    <property type="term" value="F:nucleic acid binding"/>
    <property type="evidence" value="ECO:0007669"/>
    <property type="project" value="InterPro"/>
</dbReference>
<dbReference type="Pfam" id="PF13456">
    <property type="entry name" value="RVT_3"/>
    <property type="match status" value="1"/>
</dbReference>
<dbReference type="GO" id="GO:0004523">
    <property type="term" value="F:RNA-DNA hybrid ribonuclease activity"/>
    <property type="evidence" value="ECO:0007669"/>
    <property type="project" value="InterPro"/>
</dbReference>
<dbReference type="Gene3D" id="3.30.420.10">
    <property type="entry name" value="Ribonuclease H-like superfamily/Ribonuclease H"/>
    <property type="match status" value="1"/>
</dbReference>
<dbReference type="InterPro" id="IPR036397">
    <property type="entry name" value="RNaseH_sf"/>
</dbReference>
<proteinExistence type="predicted"/>
<name>A0AAV2FA58_9ROSI</name>
<protein>
    <recommendedName>
        <fullName evidence="1">RNase H type-1 domain-containing protein</fullName>
    </recommendedName>
</protein>
<reference evidence="2 3" key="1">
    <citation type="submission" date="2024-04" db="EMBL/GenBank/DDBJ databases">
        <authorList>
            <person name="Fracassetti M."/>
        </authorList>
    </citation>
    <scope>NUCLEOTIDE SEQUENCE [LARGE SCALE GENOMIC DNA]</scope>
</reference>
<sequence length="128" mass="14763">MIMFNWAREVLLAKGIQFQLIDDPMVVELLVLCEAILWCLDLGFTYVIFEGDGKVIIDKVNRADARDNRMGVVLEEIVHYLAAHPGFSIRFVGHGSNRVAHLVARKALSLYLYMSRFFDFQTWLNSRI</sequence>